<keyword evidence="1 2" id="KW-0238">DNA-binding</keyword>
<gene>
    <name evidence="2" type="primary">ku</name>
    <name evidence="4" type="ORF">J2Z17_000675</name>
</gene>
<dbReference type="InterPro" id="IPR016194">
    <property type="entry name" value="SPOC-like_C_dom_sf"/>
</dbReference>
<comment type="subunit">
    <text evidence="2">Homodimer. Interacts with LigD.</text>
</comment>
<evidence type="ECO:0000313" key="5">
    <source>
        <dbReference type="Proteomes" id="UP000759443"/>
    </source>
</evidence>
<keyword evidence="2" id="KW-0234">DNA repair</keyword>
<dbReference type="InterPro" id="IPR009187">
    <property type="entry name" value="Prok_Ku"/>
</dbReference>
<protein>
    <recommendedName>
        <fullName evidence="2">Non-homologous end joining protein Ku</fullName>
    </recommendedName>
</protein>
<dbReference type="HAMAP" id="MF_01875">
    <property type="entry name" value="Prokaryotic_Ku"/>
    <property type="match status" value="1"/>
</dbReference>
<dbReference type="InterPro" id="IPR006164">
    <property type="entry name" value="DNA_bd_Ku70/Ku80"/>
</dbReference>
<comment type="function">
    <text evidence="2">With LigD forms a non-homologous end joining (NHEJ) DNA repair enzyme, which repairs dsDNA breaks with reduced fidelity. Binds linear dsDNA with 5'- and 3'- overhangs but not closed circular dsDNA nor ssDNA. Recruits and stimulates the ligase activity of LigD.</text>
</comment>
<keyword evidence="5" id="KW-1185">Reference proteome</keyword>
<comment type="caution">
    <text evidence="4">The sequence shown here is derived from an EMBL/GenBank/DDBJ whole genome shotgun (WGS) entry which is preliminary data.</text>
</comment>
<evidence type="ECO:0000256" key="2">
    <source>
        <dbReference type="HAMAP-Rule" id="MF_01875"/>
    </source>
</evidence>
<keyword evidence="2" id="KW-0227">DNA damage</keyword>
<dbReference type="Proteomes" id="UP000759443">
    <property type="component" value="Unassembled WGS sequence"/>
</dbReference>
<organism evidence="4 5">
    <name type="scientific">Rhizobium halophytocola</name>
    <dbReference type="NCBI Taxonomy" id="735519"/>
    <lineage>
        <taxon>Bacteria</taxon>
        <taxon>Pseudomonadati</taxon>
        <taxon>Pseudomonadota</taxon>
        <taxon>Alphaproteobacteria</taxon>
        <taxon>Hyphomicrobiales</taxon>
        <taxon>Rhizobiaceae</taxon>
        <taxon>Rhizobium/Agrobacterium group</taxon>
        <taxon>Rhizobium</taxon>
    </lineage>
</organism>
<evidence type="ECO:0000256" key="1">
    <source>
        <dbReference type="ARBA" id="ARBA00023125"/>
    </source>
</evidence>
<evidence type="ECO:0000259" key="3">
    <source>
        <dbReference type="SMART" id="SM00559"/>
    </source>
</evidence>
<name>A0ABS4DU70_9HYPH</name>
<sequence>MPRNTYWKGHLKLSLVTAAVSLSPATTEQGRIRFHILNEETGNRVESRYIDRETHRAVADRNQVKGFAKEEGGDDYLILEDDELDSVALESTRTIDIESFVPAGSIDWIWYDRPHFLKPENKIGTEAFSVIREAMRSKKVVGIARLVLHRREHAVLLEPVGKGIVLWTLRYAETVRDPEAELDAGKKADRKALSTIETLIDRQTGNWTAAMVKDPVQQKIQKLIKSLQSSKPAKKKTAKKAEKTPSNVIDITEALKKSIAADKRAGQKTGQKA</sequence>
<dbReference type="EMBL" id="JAGGJU010000002">
    <property type="protein sequence ID" value="MBP1849254.1"/>
    <property type="molecule type" value="Genomic_DNA"/>
</dbReference>
<proteinExistence type="inferred from homology"/>
<dbReference type="PANTHER" id="PTHR41251:SF1">
    <property type="entry name" value="NON-HOMOLOGOUS END JOINING PROTEIN KU"/>
    <property type="match status" value="1"/>
</dbReference>
<dbReference type="RefSeq" id="WP_209942252.1">
    <property type="nucleotide sequence ID" value="NZ_JAGGJU010000002.1"/>
</dbReference>
<accession>A0ABS4DU70</accession>
<dbReference type="PANTHER" id="PTHR41251">
    <property type="entry name" value="NON-HOMOLOGOUS END JOINING PROTEIN KU"/>
    <property type="match status" value="1"/>
</dbReference>
<dbReference type="Gene3D" id="2.40.290.10">
    <property type="match status" value="1"/>
</dbReference>
<evidence type="ECO:0000313" key="4">
    <source>
        <dbReference type="EMBL" id="MBP1849254.1"/>
    </source>
</evidence>
<dbReference type="Pfam" id="PF02735">
    <property type="entry name" value="Ku"/>
    <property type="match status" value="1"/>
</dbReference>
<reference evidence="4 5" key="1">
    <citation type="submission" date="2021-03" db="EMBL/GenBank/DDBJ databases">
        <title>Genomic Encyclopedia of Type Strains, Phase IV (KMG-IV): sequencing the most valuable type-strain genomes for metagenomic binning, comparative biology and taxonomic classification.</title>
        <authorList>
            <person name="Goeker M."/>
        </authorList>
    </citation>
    <scope>NUCLEOTIDE SEQUENCE [LARGE SCALE GENOMIC DNA]</scope>
    <source>
        <strain evidence="4 5">DSM 21600</strain>
    </source>
</reference>
<comment type="similarity">
    <text evidence="2">Belongs to the prokaryotic Ku family.</text>
</comment>
<dbReference type="PIRSF" id="PIRSF006493">
    <property type="entry name" value="Prok_Ku"/>
    <property type="match status" value="1"/>
</dbReference>
<feature type="domain" description="Ku" evidence="3">
    <location>
        <begin position="55"/>
        <end position="187"/>
    </location>
</feature>
<dbReference type="SUPFAM" id="SSF100939">
    <property type="entry name" value="SPOC domain-like"/>
    <property type="match status" value="1"/>
</dbReference>
<dbReference type="NCBIfam" id="TIGR02772">
    <property type="entry name" value="Ku_bact"/>
    <property type="match status" value="1"/>
</dbReference>
<keyword evidence="2" id="KW-0233">DNA recombination</keyword>
<dbReference type="SMART" id="SM00559">
    <property type="entry name" value="Ku78"/>
    <property type="match status" value="1"/>
</dbReference>